<sequence length="29" mass="3019">INTNSGEGPSNAVRADTPPMVVEDEPQGH</sequence>
<feature type="non-terminal residue" evidence="2">
    <location>
        <position position="1"/>
    </location>
</feature>
<dbReference type="EMBL" id="AWWV01010736">
    <property type="protein sequence ID" value="OMO77433.1"/>
    <property type="molecule type" value="Genomic_DNA"/>
</dbReference>
<gene>
    <name evidence="2" type="ORF">CCACVL1_15012</name>
</gene>
<feature type="region of interest" description="Disordered" evidence="1">
    <location>
        <begin position="1"/>
        <end position="29"/>
    </location>
</feature>
<organism evidence="2 3">
    <name type="scientific">Corchorus capsularis</name>
    <name type="common">Jute</name>
    <dbReference type="NCBI Taxonomy" id="210143"/>
    <lineage>
        <taxon>Eukaryota</taxon>
        <taxon>Viridiplantae</taxon>
        <taxon>Streptophyta</taxon>
        <taxon>Embryophyta</taxon>
        <taxon>Tracheophyta</taxon>
        <taxon>Spermatophyta</taxon>
        <taxon>Magnoliopsida</taxon>
        <taxon>eudicotyledons</taxon>
        <taxon>Gunneridae</taxon>
        <taxon>Pentapetalae</taxon>
        <taxon>rosids</taxon>
        <taxon>malvids</taxon>
        <taxon>Malvales</taxon>
        <taxon>Malvaceae</taxon>
        <taxon>Grewioideae</taxon>
        <taxon>Apeibeae</taxon>
        <taxon>Corchorus</taxon>
    </lineage>
</organism>
<reference evidence="2 3" key="1">
    <citation type="submission" date="2013-09" db="EMBL/GenBank/DDBJ databases">
        <title>Corchorus capsularis genome sequencing.</title>
        <authorList>
            <person name="Alam M."/>
            <person name="Haque M.S."/>
            <person name="Islam M.S."/>
            <person name="Emdad E.M."/>
            <person name="Islam M.M."/>
            <person name="Ahmed B."/>
            <person name="Halim A."/>
            <person name="Hossen Q.M.M."/>
            <person name="Hossain M.Z."/>
            <person name="Ahmed R."/>
            <person name="Khan M.M."/>
            <person name="Islam R."/>
            <person name="Rashid M.M."/>
            <person name="Khan S.A."/>
            <person name="Rahman M.S."/>
            <person name="Alam M."/>
        </authorList>
    </citation>
    <scope>NUCLEOTIDE SEQUENCE [LARGE SCALE GENOMIC DNA]</scope>
    <source>
        <strain evidence="3">cv. CVL-1</strain>
        <tissue evidence="2">Whole seedling</tissue>
    </source>
</reference>
<evidence type="ECO:0000256" key="1">
    <source>
        <dbReference type="SAM" id="MobiDB-lite"/>
    </source>
</evidence>
<proteinExistence type="predicted"/>
<keyword evidence="3" id="KW-1185">Reference proteome</keyword>
<evidence type="ECO:0000313" key="2">
    <source>
        <dbReference type="EMBL" id="OMO77433.1"/>
    </source>
</evidence>
<accession>A0A1R3I4C3</accession>
<dbReference type="Gramene" id="OMO77433">
    <property type="protein sequence ID" value="OMO77433"/>
    <property type="gene ID" value="CCACVL1_15012"/>
</dbReference>
<dbReference type="AlphaFoldDB" id="A0A1R3I4C3"/>
<dbReference type="Proteomes" id="UP000188268">
    <property type="component" value="Unassembled WGS sequence"/>
</dbReference>
<protein>
    <submittedName>
        <fullName evidence="2">Uncharacterized protein</fullName>
    </submittedName>
</protein>
<comment type="caution">
    <text evidence="2">The sequence shown here is derived from an EMBL/GenBank/DDBJ whole genome shotgun (WGS) entry which is preliminary data.</text>
</comment>
<evidence type="ECO:0000313" key="3">
    <source>
        <dbReference type="Proteomes" id="UP000188268"/>
    </source>
</evidence>
<name>A0A1R3I4C3_COCAP</name>